<comment type="caution">
    <text evidence="1">The sequence shown here is derived from an EMBL/GenBank/DDBJ whole genome shotgun (WGS) entry which is preliminary data.</text>
</comment>
<proteinExistence type="predicted"/>
<name>A0A5B7JCH0_PORTR</name>
<dbReference type="Proteomes" id="UP000324222">
    <property type="component" value="Unassembled WGS sequence"/>
</dbReference>
<organism evidence="1 2">
    <name type="scientific">Portunus trituberculatus</name>
    <name type="common">Swimming crab</name>
    <name type="synonym">Neptunus trituberculatus</name>
    <dbReference type="NCBI Taxonomy" id="210409"/>
    <lineage>
        <taxon>Eukaryota</taxon>
        <taxon>Metazoa</taxon>
        <taxon>Ecdysozoa</taxon>
        <taxon>Arthropoda</taxon>
        <taxon>Crustacea</taxon>
        <taxon>Multicrustacea</taxon>
        <taxon>Malacostraca</taxon>
        <taxon>Eumalacostraca</taxon>
        <taxon>Eucarida</taxon>
        <taxon>Decapoda</taxon>
        <taxon>Pleocyemata</taxon>
        <taxon>Brachyura</taxon>
        <taxon>Eubrachyura</taxon>
        <taxon>Portunoidea</taxon>
        <taxon>Portunidae</taxon>
        <taxon>Portuninae</taxon>
        <taxon>Portunus</taxon>
    </lineage>
</organism>
<evidence type="ECO:0000313" key="2">
    <source>
        <dbReference type="Proteomes" id="UP000324222"/>
    </source>
</evidence>
<evidence type="ECO:0000313" key="1">
    <source>
        <dbReference type="EMBL" id="MPC91067.1"/>
    </source>
</evidence>
<reference evidence="1 2" key="1">
    <citation type="submission" date="2019-05" db="EMBL/GenBank/DDBJ databases">
        <title>Another draft genome of Portunus trituberculatus and its Hox gene families provides insights of decapod evolution.</title>
        <authorList>
            <person name="Jeong J.-H."/>
            <person name="Song I."/>
            <person name="Kim S."/>
            <person name="Choi T."/>
            <person name="Kim D."/>
            <person name="Ryu S."/>
            <person name="Kim W."/>
        </authorList>
    </citation>
    <scope>NUCLEOTIDE SEQUENCE [LARGE SCALE GENOMIC DNA]</scope>
    <source>
        <tissue evidence="1">Muscle</tissue>
    </source>
</reference>
<protein>
    <submittedName>
        <fullName evidence="1">Uncharacterized protein</fullName>
    </submittedName>
</protein>
<dbReference type="AlphaFoldDB" id="A0A5B7JCH0"/>
<sequence>MLVRECYSRVNPFCTMTRFHIHSAYYLMILYSFRNLWGIKIVKILPINLLTFIDPS</sequence>
<keyword evidence="2" id="KW-1185">Reference proteome</keyword>
<dbReference type="EMBL" id="VSRR010086454">
    <property type="protein sequence ID" value="MPC91067.1"/>
    <property type="molecule type" value="Genomic_DNA"/>
</dbReference>
<gene>
    <name evidence="1" type="ORF">E2C01_086080</name>
</gene>
<accession>A0A5B7JCH0</accession>